<evidence type="ECO:0000313" key="2">
    <source>
        <dbReference type="Proteomes" id="UP001153620"/>
    </source>
</evidence>
<evidence type="ECO:0008006" key="3">
    <source>
        <dbReference type="Google" id="ProtNLM"/>
    </source>
</evidence>
<accession>A0A9N9WRJ9</accession>
<keyword evidence="2" id="KW-1185">Reference proteome</keyword>
<protein>
    <recommendedName>
        <fullName evidence="3">F-box domain-containing protein</fullName>
    </recommendedName>
</protein>
<reference evidence="1" key="1">
    <citation type="submission" date="2022-01" db="EMBL/GenBank/DDBJ databases">
        <authorList>
            <person name="King R."/>
        </authorList>
    </citation>
    <scope>NUCLEOTIDE SEQUENCE</scope>
</reference>
<organism evidence="1 2">
    <name type="scientific">Chironomus riparius</name>
    <dbReference type="NCBI Taxonomy" id="315576"/>
    <lineage>
        <taxon>Eukaryota</taxon>
        <taxon>Metazoa</taxon>
        <taxon>Ecdysozoa</taxon>
        <taxon>Arthropoda</taxon>
        <taxon>Hexapoda</taxon>
        <taxon>Insecta</taxon>
        <taxon>Pterygota</taxon>
        <taxon>Neoptera</taxon>
        <taxon>Endopterygota</taxon>
        <taxon>Diptera</taxon>
        <taxon>Nematocera</taxon>
        <taxon>Chironomoidea</taxon>
        <taxon>Chironomidae</taxon>
        <taxon>Chironominae</taxon>
        <taxon>Chironomus</taxon>
    </lineage>
</organism>
<dbReference type="OrthoDB" id="10616250at2759"/>
<evidence type="ECO:0000313" key="1">
    <source>
        <dbReference type="EMBL" id="CAG9803098.1"/>
    </source>
</evidence>
<proteinExistence type="predicted"/>
<name>A0A9N9WRJ9_9DIPT</name>
<dbReference type="AlphaFoldDB" id="A0A9N9WRJ9"/>
<reference evidence="1" key="2">
    <citation type="submission" date="2022-10" db="EMBL/GenBank/DDBJ databases">
        <authorList>
            <consortium name="ENA_rothamsted_submissions"/>
            <consortium name="culmorum"/>
            <person name="King R."/>
        </authorList>
    </citation>
    <scope>NUCLEOTIDE SEQUENCE</scope>
</reference>
<gene>
    <name evidence="1" type="ORF">CHIRRI_LOCUS5999</name>
</gene>
<dbReference type="EMBL" id="OU895878">
    <property type="protein sequence ID" value="CAG9803098.1"/>
    <property type="molecule type" value="Genomic_DNA"/>
</dbReference>
<sequence>MEFLSDKLLFKIFSHAKHDCNQVKLVCKRFYLLICEMKNIRKSLCISEEKLKDKDVYYSIINSKNIISEILIYSNYTQSMDTFYKLRTICSINASTITDVSWHKVKMTATEIIGILNLFPNLKFLCCDCWKIETEFYDEPAEPLKLERLTSLIIYKCNDATTALFNYYLPTNRLTSLTVNFYCKSYVNSLCVMSDSEEGAENDSELFNYKEEGVIDCVKPTLTHLRMQLQKYKINQETPLMSILQLQSNLVRLDVLSCSGVFEDDNESFVAICYLRNLKELSLNIDDVKPAVFKEHFHKLNKLEVLSIEALEEYYSSSLKDNIEELSKTRLEHLTSLTIQVKHTEISVNMIKQMGLNYPKLLQLSLACEVSHLLDVYLRSFEALTRIVIDYTYSQAFSDICNNLDCLCFPLIEHICLTEFYSVPTQTYRPIKPSQADLNEPAFLKLVKALPNITEMKIQISIPLNAKFLDKCLKMLPNLKIFEGFILLQQDEKFDENCVNYLIRIFEKLKSFSVELKLKSIDMDVYKIKTKLMEKFRFDIKRSRVETSINLKNKINRINYE</sequence>
<dbReference type="Proteomes" id="UP001153620">
    <property type="component" value="Chromosome 2"/>
</dbReference>